<evidence type="ECO:0000313" key="2">
    <source>
        <dbReference type="EMBL" id="QMW21915.1"/>
    </source>
</evidence>
<dbReference type="RefSeq" id="WP_182294761.1">
    <property type="nucleotide sequence ID" value="NZ_CP059851.1"/>
</dbReference>
<dbReference type="AlphaFoldDB" id="A0A7G5IEX3"/>
<dbReference type="EMBL" id="CP059851">
    <property type="protein sequence ID" value="QMW21915.1"/>
    <property type="molecule type" value="Genomic_DNA"/>
</dbReference>
<gene>
    <name evidence="2" type="ORF">H3309_11025</name>
</gene>
<dbReference type="Pfam" id="PF07883">
    <property type="entry name" value="Cupin_2"/>
    <property type="match status" value="1"/>
</dbReference>
<accession>A0A7G5IEX3</accession>
<keyword evidence="3" id="KW-1185">Reference proteome</keyword>
<dbReference type="KEGG" id="sand:H3309_11025"/>
<organism evidence="2 3">
    <name type="scientific">Sandaracinobacteroides saxicola</name>
    <dbReference type="NCBI Taxonomy" id="2759707"/>
    <lineage>
        <taxon>Bacteria</taxon>
        <taxon>Pseudomonadati</taxon>
        <taxon>Pseudomonadota</taxon>
        <taxon>Alphaproteobacteria</taxon>
        <taxon>Sphingomonadales</taxon>
        <taxon>Sphingosinicellaceae</taxon>
        <taxon>Sandaracinobacteroides</taxon>
    </lineage>
</organism>
<dbReference type="Gene3D" id="2.60.120.10">
    <property type="entry name" value="Jelly Rolls"/>
    <property type="match status" value="2"/>
</dbReference>
<dbReference type="InterPro" id="IPR011051">
    <property type="entry name" value="RmlC_Cupin_sf"/>
</dbReference>
<proteinExistence type="predicted"/>
<sequence>MIATETSWTRGALRPRLVRYAELRPCYNAFIDTRSPGSEAKENFTIIGPGVSENPAQHVHIAEPHGFNIGGARQPPNCVNSPHSHDTAEVFVVHSGRWRFDLGEHGDDARLELGPGDTISIPTGIFRGFTNIGDDLGYLFAVLGQDDPGRVTWAPKVFEMARDYGLVLLENGSLVDTAAGESIPDGVAPMPPTTAQQAAALRRVNAAEAAAFVVRDDSEGGSWGEMVIGDGAPIDWPHGFSLERLAVAPGEPLELLADVAHASVLYVHRGDLSLATADGTLSLGPGDVISLPAGFVPHLSSGAQASAFMVRRDA</sequence>
<name>A0A7G5IEX3_9SPHN</name>
<dbReference type="Proteomes" id="UP000515292">
    <property type="component" value="Chromosome"/>
</dbReference>
<feature type="domain" description="Cupin type-2" evidence="1">
    <location>
        <begin position="75"/>
        <end position="135"/>
    </location>
</feature>
<protein>
    <submittedName>
        <fullName evidence="2">Cupin domain-containing protein</fullName>
    </submittedName>
</protein>
<dbReference type="InterPro" id="IPR014710">
    <property type="entry name" value="RmlC-like_jellyroll"/>
</dbReference>
<evidence type="ECO:0000259" key="1">
    <source>
        <dbReference type="Pfam" id="PF07883"/>
    </source>
</evidence>
<reference evidence="2 3" key="1">
    <citation type="submission" date="2020-07" db="EMBL/GenBank/DDBJ databases">
        <title>Complete genome sequence for Sandaracinobacter sp. M6.</title>
        <authorList>
            <person name="Tang Y."/>
            <person name="Liu Q."/>
            <person name="Guo Z."/>
            <person name="Lei P."/>
            <person name="Huang B."/>
        </authorList>
    </citation>
    <scope>NUCLEOTIDE SEQUENCE [LARGE SCALE GENOMIC DNA]</scope>
    <source>
        <strain evidence="2 3">M6</strain>
    </source>
</reference>
<dbReference type="InterPro" id="IPR013096">
    <property type="entry name" value="Cupin_2"/>
</dbReference>
<evidence type="ECO:0000313" key="3">
    <source>
        <dbReference type="Proteomes" id="UP000515292"/>
    </source>
</evidence>
<dbReference type="SUPFAM" id="SSF51182">
    <property type="entry name" value="RmlC-like cupins"/>
    <property type="match status" value="1"/>
</dbReference>